<dbReference type="EMBL" id="MGHC01000030">
    <property type="protein sequence ID" value="OGM58806.1"/>
    <property type="molecule type" value="Genomic_DNA"/>
</dbReference>
<reference evidence="2 3" key="1">
    <citation type="journal article" date="2016" name="Nat. Commun.">
        <title>Thousands of microbial genomes shed light on interconnected biogeochemical processes in an aquifer system.</title>
        <authorList>
            <person name="Anantharaman K."/>
            <person name="Brown C.T."/>
            <person name="Hug L.A."/>
            <person name="Sharon I."/>
            <person name="Castelle C.J."/>
            <person name="Probst A.J."/>
            <person name="Thomas B.C."/>
            <person name="Singh A."/>
            <person name="Wilkins M.J."/>
            <person name="Karaoz U."/>
            <person name="Brodie E.L."/>
            <person name="Williams K.H."/>
            <person name="Hubbard S.S."/>
            <person name="Banfield J.F."/>
        </authorList>
    </citation>
    <scope>NUCLEOTIDE SEQUENCE [LARGE SCALE GENOMIC DNA]</scope>
</reference>
<dbReference type="SUPFAM" id="SSF55608">
    <property type="entry name" value="Homing endonucleases"/>
    <property type="match status" value="1"/>
</dbReference>
<gene>
    <name evidence="2" type="ORF">A3A75_00245</name>
</gene>
<name>A0A1F8B454_9BACT</name>
<dbReference type="PANTHER" id="PTHR47539:SF1">
    <property type="entry name" value="PENTATRICOPEPTIDE REPEAT-CONTAINING PROTEIN OTP51, CHLOROPLASTIC"/>
    <property type="match status" value="1"/>
</dbReference>
<dbReference type="InterPro" id="IPR027434">
    <property type="entry name" value="Homing_endonucl"/>
</dbReference>
<organism evidence="2 3">
    <name type="scientific">Candidatus Woesebacteria bacterium RIFCSPLOWO2_01_FULL_39_10</name>
    <dbReference type="NCBI Taxonomy" id="1802516"/>
    <lineage>
        <taxon>Bacteria</taxon>
        <taxon>Candidatus Woeseibacteriota</taxon>
    </lineage>
</organism>
<evidence type="ECO:0000313" key="3">
    <source>
        <dbReference type="Proteomes" id="UP000179018"/>
    </source>
</evidence>
<dbReference type="AlphaFoldDB" id="A0A1F8B454"/>
<comment type="caution">
    <text evidence="2">The sequence shown here is derived from an EMBL/GenBank/DDBJ whole genome shotgun (WGS) entry which is preliminary data.</text>
</comment>
<proteinExistence type="predicted"/>
<dbReference type="GO" id="GO:0000373">
    <property type="term" value="P:Group II intron splicing"/>
    <property type="evidence" value="ECO:0007669"/>
    <property type="project" value="TreeGrafter"/>
</dbReference>
<feature type="domain" description="Homing endonuclease LAGLIDADG" evidence="1">
    <location>
        <begin position="24"/>
        <end position="189"/>
    </location>
</feature>
<dbReference type="GO" id="GO:0045292">
    <property type="term" value="P:mRNA cis splicing, via spliceosome"/>
    <property type="evidence" value="ECO:0007669"/>
    <property type="project" value="TreeGrafter"/>
</dbReference>
<evidence type="ECO:0000313" key="2">
    <source>
        <dbReference type="EMBL" id="OGM58806.1"/>
    </source>
</evidence>
<accession>A0A1F8B454</accession>
<protein>
    <recommendedName>
        <fullName evidence="1">Homing endonuclease LAGLIDADG domain-containing protein</fullName>
    </recommendedName>
</protein>
<dbReference type="PANTHER" id="PTHR47539">
    <property type="entry name" value="PENTATRICOPEPTIDE REPEAT-CONTAINING PROTEIN OTP51, CHLOROPLASTIC"/>
    <property type="match status" value="1"/>
</dbReference>
<dbReference type="InterPro" id="IPR004860">
    <property type="entry name" value="LAGLIDADG_dom"/>
</dbReference>
<dbReference type="InterPro" id="IPR052500">
    <property type="entry name" value="Chloro/Mito_RNA_Process"/>
</dbReference>
<dbReference type="Pfam" id="PF03161">
    <property type="entry name" value="LAGLIDADG_2"/>
    <property type="match status" value="1"/>
</dbReference>
<evidence type="ECO:0000259" key="1">
    <source>
        <dbReference type="Pfam" id="PF03161"/>
    </source>
</evidence>
<dbReference type="Gene3D" id="3.10.28.10">
    <property type="entry name" value="Homing endonucleases"/>
    <property type="match status" value="2"/>
</dbReference>
<dbReference type="GO" id="GO:0004519">
    <property type="term" value="F:endonuclease activity"/>
    <property type="evidence" value="ECO:0007669"/>
    <property type="project" value="InterPro"/>
</dbReference>
<sequence>MRPTPREVCSNLKSSFKLTPNQKAVLIGTILGDGNIRLKGKFARLHIKHSANQLFFVKYKRRVFSNISTMGVSVFTQRVGEVDYNFAEFVTLTHPIFLEYYHLFYPNGKKRVPREIEKLLLDPLSLAMWIMDDGSAEYAGLSIQTHSFEPNEVSLLRETIQRNFGIETGERKNKGKIIIYFPKHTMPSLRNLIGKHILSELKYKLLPYSERINPVETVRRDPPKADYDTVRSA</sequence>
<dbReference type="Proteomes" id="UP000179018">
    <property type="component" value="Unassembled WGS sequence"/>
</dbReference>
<dbReference type="GO" id="GO:0048564">
    <property type="term" value="P:photosystem I assembly"/>
    <property type="evidence" value="ECO:0007669"/>
    <property type="project" value="TreeGrafter"/>
</dbReference>